<dbReference type="EMBL" id="GBXM01096115">
    <property type="protein sequence ID" value="JAH12462.1"/>
    <property type="molecule type" value="Transcribed_RNA"/>
</dbReference>
<accession>A0A0E9Q7F4</accession>
<protein>
    <submittedName>
        <fullName evidence="1">Uncharacterized protein</fullName>
    </submittedName>
</protein>
<dbReference type="AlphaFoldDB" id="A0A0E9Q7F4"/>
<proteinExistence type="predicted"/>
<reference evidence="1" key="2">
    <citation type="journal article" date="2015" name="Fish Shellfish Immunol.">
        <title>Early steps in the European eel (Anguilla anguilla)-Vibrio vulnificus interaction in the gills: Role of the RtxA13 toxin.</title>
        <authorList>
            <person name="Callol A."/>
            <person name="Pajuelo D."/>
            <person name="Ebbesson L."/>
            <person name="Teles M."/>
            <person name="MacKenzie S."/>
            <person name="Amaro C."/>
        </authorList>
    </citation>
    <scope>NUCLEOTIDE SEQUENCE</scope>
</reference>
<sequence length="27" mass="2994">MESKRSAVLDTGLKAVQNHLNAPLRLM</sequence>
<evidence type="ECO:0000313" key="1">
    <source>
        <dbReference type="EMBL" id="JAH12462.1"/>
    </source>
</evidence>
<name>A0A0E9Q7F4_ANGAN</name>
<organism evidence="1">
    <name type="scientific">Anguilla anguilla</name>
    <name type="common">European freshwater eel</name>
    <name type="synonym">Muraena anguilla</name>
    <dbReference type="NCBI Taxonomy" id="7936"/>
    <lineage>
        <taxon>Eukaryota</taxon>
        <taxon>Metazoa</taxon>
        <taxon>Chordata</taxon>
        <taxon>Craniata</taxon>
        <taxon>Vertebrata</taxon>
        <taxon>Euteleostomi</taxon>
        <taxon>Actinopterygii</taxon>
        <taxon>Neopterygii</taxon>
        <taxon>Teleostei</taxon>
        <taxon>Anguilliformes</taxon>
        <taxon>Anguillidae</taxon>
        <taxon>Anguilla</taxon>
    </lineage>
</organism>
<reference evidence="1" key="1">
    <citation type="submission" date="2014-11" db="EMBL/GenBank/DDBJ databases">
        <authorList>
            <person name="Amaro Gonzalez C."/>
        </authorList>
    </citation>
    <scope>NUCLEOTIDE SEQUENCE</scope>
</reference>